<dbReference type="InterPro" id="IPR050366">
    <property type="entry name" value="BP-dependent_transpt_permease"/>
</dbReference>
<dbReference type="KEGG" id="cis:CINS_1392"/>
<evidence type="ECO:0000313" key="10">
    <source>
        <dbReference type="Proteomes" id="UP000031163"/>
    </source>
</evidence>
<evidence type="ECO:0000256" key="2">
    <source>
        <dbReference type="ARBA" id="ARBA00022448"/>
    </source>
</evidence>
<proteinExistence type="inferred from homology"/>
<dbReference type="Proteomes" id="UP000031163">
    <property type="component" value="Chromosome"/>
</dbReference>
<dbReference type="AlphaFoldDB" id="A0A0A8H2J0"/>
<comment type="subcellular location">
    <subcellularLocation>
        <location evidence="1 7">Cell membrane</location>
        <topology evidence="1 7">Multi-pass membrane protein</topology>
    </subcellularLocation>
</comment>
<keyword evidence="6 7" id="KW-0472">Membrane</keyword>
<evidence type="ECO:0000313" key="9">
    <source>
        <dbReference type="EMBL" id="AJC88348.1"/>
    </source>
</evidence>
<dbReference type="HOGENOM" id="CLU_028518_5_4_7"/>
<evidence type="ECO:0000256" key="3">
    <source>
        <dbReference type="ARBA" id="ARBA00022475"/>
    </source>
</evidence>
<name>A0A0A8H2J0_9BACT</name>
<dbReference type="EMBL" id="CP007770">
    <property type="protein sequence ID" value="AJC88348.1"/>
    <property type="molecule type" value="Genomic_DNA"/>
</dbReference>
<keyword evidence="4 7" id="KW-0812">Transmembrane</keyword>
<dbReference type="GO" id="GO:0005886">
    <property type="term" value="C:plasma membrane"/>
    <property type="evidence" value="ECO:0007669"/>
    <property type="project" value="UniProtKB-SubCell"/>
</dbReference>
<feature type="transmembrane region" description="Helical" evidence="7">
    <location>
        <begin position="172"/>
        <end position="192"/>
    </location>
</feature>
<dbReference type="GO" id="GO:0055085">
    <property type="term" value="P:transmembrane transport"/>
    <property type="evidence" value="ECO:0007669"/>
    <property type="project" value="InterPro"/>
</dbReference>
<evidence type="ECO:0000259" key="8">
    <source>
        <dbReference type="PROSITE" id="PS50928"/>
    </source>
</evidence>
<dbReference type="CDD" id="cd06261">
    <property type="entry name" value="TM_PBP2"/>
    <property type="match status" value="1"/>
</dbReference>
<evidence type="ECO:0000256" key="5">
    <source>
        <dbReference type="ARBA" id="ARBA00022989"/>
    </source>
</evidence>
<accession>A0A0A8H2J0</accession>
<dbReference type="Pfam" id="PF00528">
    <property type="entry name" value="BPD_transp_1"/>
    <property type="match status" value="1"/>
</dbReference>
<gene>
    <name evidence="9" type="primary">nikX</name>
    <name evidence="9" type="ORF">CINS_1392</name>
</gene>
<keyword evidence="5 7" id="KW-1133">Transmembrane helix</keyword>
<sequence length="258" mass="29085">MRKFYIFLIILSIFLALFAPFLSKYDPVLIDLNVAKITPNFTHIFGTDILGRDIFSRTLYALRISLFVGVSAAFLSVIFALAYVFISRFFAYAFFSRILDMLLALPSLLVVMFFQSFLSGSLWSMIFIIALGHFAFIAKVIDNQLNKFQKLEFYQNAIILGSTKTKALFSDLLPACLNLIFVLFVLHIAHSITAEATLSFFGLGVELSTPSLGNMLNDANKAVFLGFWWMIVFPVVFILLLILPLLALANDTQEDIKI</sequence>
<feature type="transmembrane region" description="Helical" evidence="7">
    <location>
        <begin position="122"/>
        <end position="141"/>
    </location>
</feature>
<feature type="domain" description="ABC transmembrane type-1" evidence="8">
    <location>
        <begin position="62"/>
        <end position="249"/>
    </location>
</feature>
<evidence type="ECO:0000256" key="6">
    <source>
        <dbReference type="ARBA" id="ARBA00023136"/>
    </source>
</evidence>
<dbReference type="PANTHER" id="PTHR43386:SF1">
    <property type="entry name" value="D,D-DIPEPTIDE TRANSPORT SYSTEM PERMEASE PROTEIN DDPC-RELATED"/>
    <property type="match status" value="1"/>
</dbReference>
<dbReference type="STRING" id="1031564.CINS_1392"/>
<evidence type="ECO:0000256" key="1">
    <source>
        <dbReference type="ARBA" id="ARBA00004651"/>
    </source>
</evidence>
<reference evidence="9 10" key="1">
    <citation type="journal article" date="2014" name="Genome Biol. Evol.">
        <title>Comparative Genomics of the Campylobacter lari Group.</title>
        <authorList>
            <person name="Miller W.G."/>
            <person name="Yee E."/>
            <person name="Chapman M.H."/>
            <person name="Smith T.P."/>
            <person name="Bono J.L."/>
            <person name="Huynh S."/>
            <person name="Parker C.T."/>
            <person name="Vandamme P."/>
            <person name="Luong K."/>
            <person name="Korlach J."/>
        </authorList>
    </citation>
    <scope>NUCLEOTIDE SEQUENCE [LARGE SCALE GENOMIC DNA]</scope>
    <source>
        <strain evidence="9 10">NCTC 12927</strain>
    </source>
</reference>
<feature type="transmembrane region" description="Helical" evidence="7">
    <location>
        <begin position="60"/>
        <end position="86"/>
    </location>
</feature>
<evidence type="ECO:0000256" key="7">
    <source>
        <dbReference type="RuleBase" id="RU363032"/>
    </source>
</evidence>
<feature type="transmembrane region" description="Helical" evidence="7">
    <location>
        <begin position="227"/>
        <end position="249"/>
    </location>
</feature>
<comment type="similarity">
    <text evidence="7">Belongs to the binding-protein-dependent transport system permease family.</text>
</comment>
<dbReference type="InterPro" id="IPR035906">
    <property type="entry name" value="MetI-like_sf"/>
</dbReference>
<feature type="transmembrane region" description="Helical" evidence="7">
    <location>
        <begin position="98"/>
        <end position="116"/>
    </location>
</feature>
<dbReference type="InterPro" id="IPR000515">
    <property type="entry name" value="MetI-like"/>
</dbReference>
<dbReference type="SUPFAM" id="SSF161098">
    <property type="entry name" value="MetI-like"/>
    <property type="match status" value="1"/>
</dbReference>
<keyword evidence="2 7" id="KW-0813">Transport</keyword>
<dbReference type="PANTHER" id="PTHR43386">
    <property type="entry name" value="OLIGOPEPTIDE TRANSPORT SYSTEM PERMEASE PROTEIN APPC"/>
    <property type="match status" value="1"/>
</dbReference>
<dbReference type="PROSITE" id="PS50928">
    <property type="entry name" value="ABC_TM1"/>
    <property type="match status" value="1"/>
</dbReference>
<organism evidence="9 10">
    <name type="scientific">Campylobacter insulaenigrae NCTC 12927</name>
    <dbReference type="NCBI Taxonomy" id="1031564"/>
    <lineage>
        <taxon>Bacteria</taxon>
        <taxon>Pseudomonadati</taxon>
        <taxon>Campylobacterota</taxon>
        <taxon>Epsilonproteobacteria</taxon>
        <taxon>Campylobacterales</taxon>
        <taxon>Campylobacteraceae</taxon>
        <taxon>Campylobacter</taxon>
    </lineage>
</organism>
<evidence type="ECO:0000256" key="4">
    <source>
        <dbReference type="ARBA" id="ARBA00022692"/>
    </source>
</evidence>
<dbReference type="RefSeq" id="WP_039651042.1">
    <property type="nucleotide sequence ID" value="NZ_CP007770.1"/>
</dbReference>
<dbReference type="Gene3D" id="1.10.3720.10">
    <property type="entry name" value="MetI-like"/>
    <property type="match status" value="1"/>
</dbReference>
<protein>
    <submittedName>
        <fullName evidence="9">Nickel ABC transporter, permease protein</fullName>
    </submittedName>
</protein>
<dbReference type="GeneID" id="74432173"/>
<keyword evidence="3" id="KW-1003">Cell membrane</keyword>